<comment type="caution">
    <text evidence="1">The sequence shown here is derived from an EMBL/GenBank/DDBJ whole genome shotgun (WGS) entry which is preliminary data.</text>
</comment>
<dbReference type="RefSeq" id="WP_128228295.1">
    <property type="nucleotide sequence ID" value="NZ_SACR01000002.1"/>
</dbReference>
<dbReference type="InterPro" id="IPR009858">
    <property type="entry name" value="DUF1415"/>
</dbReference>
<sequence length="195" mass="21137">MSTTPSPALQDTQAWLEQAVIGLNLCPFAKAVHSKGQIRWVESSAKQPRELLADLVAELQHLHATPAETTDTTVLVCPQALPDFLDFNDFLDVAEGALEDLGLDGDLQIASFHPQFQFEGTEPGDAGNLSNRAPHPTLHLLREDSVERAVAAFPEAEAIFERNIDTLEAMTPAQRRAVFGGRCGQDEESGDLGHG</sequence>
<dbReference type="OrthoDB" id="277390at2"/>
<keyword evidence="2" id="KW-1185">Reference proteome</keyword>
<organism evidence="1 2">
    <name type="scientific">Rubrivivax rivuli</name>
    <dbReference type="NCBI Taxonomy" id="1862385"/>
    <lineage>
        <taxon>Bacteria</taxon>
        <taxon>Pseudomonadati</taxon>
        <taxon>Pseudomonadota</taxon>
        <taxon>Betaproteobacteria</taxon>
        <taxon>Burkholderiales</taxon>
        <taxon>Sphaerotilaceae</taxon>
        <taxon>Rubrivivax</taxon>
    </lineage>
</organism>
<name>A0A437RMM6_9BURK</name>
<gene>
    <name evidence="1" type="ORF">EOE66_07445</name>
</gene>
<protein>
    <submittedName>
        <fullName evidence="1">DUF1415 domain-containing protein</fullName>
    </submittedName>
</protein>
<proteinExistence type="predicted"/>
<evidence type="ECO:0000313" key="1">
    <source>
        <dbReference type="EMBL" id="RVU47835.1"/>
    </source>
</evidence>
<accession>A0A437RMM6</accession>
<dbReference type="Pfam" id="PF07209">
    <property type="entry name" value="DUF1415"/>
    <property type="match status" value="1"/>
</dbReference>
<evidence type="ECO:0000313" key="2">
    <source>
        <dbReference type="Proteomes" id="UP000285575"/>
    </source>
</evidence>
<dbReference type="EMBL" id="SACR01000002">
    <property type="protein sequence ID" value="RVU47835.1"/>
    <property type="molecule type" value="Genomic_DNA"/>
</dbReference>
<reference evidence="1 2" key="1">
    <citation type="submission" date="2019-01" db="EMBL/GenBank/DDBJ databases">
        <authorList>
            <person name="Chen W.-M."/>
        </authorList>
    </citation>
    <scope>NUCLEOTIDE SEQUENCE [LARGE SCALE GENOMIC DNA]</scope>
    <source>
        <strain evidence="1 2">KYPY4</strain>
    </source>
</reference>
<dbReference type="Proteomes" id="UP000285575">
    <property type="component" value="Unassembled WGS sequence"/>
</dbReference>
<dbReference type="AlphaFoldDB" id="A0A437RMM6"/>